<dbReference type="InterPro" id="IPR023575">
    <property type="entry name" value="Ribosomal_uS19_SF"/>
</dbReference>
<proteinExistence type="inferred from homology"/>
<dbReference type="InterPro" id="IPR020934">
    <property type="entry name" value="Ribosomal_uS19_CS"/>
</dbReference>
<dbReference type="OrthoDB" id="2043at2759"/>
<evidence type="ECO:0000256" key="2">
    <source>
        <dbReference type="ARBA" id="ARBA00022980"/>
    </source>
</evidence>
<evidence type="ECO:0000256" key="5">
    <source>
        <dbReference type="SAM" id="MobiDB-lite"/>
    </source>
</evidence>
<dbReference type="GO" id="GO:0003735">
    <property type="term" value="F:structural constituent of ribosome"/>
    <property type="evidence" value="ECO:0007669"/>
    <property type="project" value="InterPro"/>
</dbReference>
<evidence type="ECO:0000313" key="7">
    <source>
        <dbReference type="Proteomes" id="UP000232323"/>
    </source>
</evidence>
<evidence type="ECO:0008006" key="8">
    <source>
        <dbReference type="Google" id="ProtNLM"/>
    </source>
</evidence>
<comment type="similarity">
    <text evidence="1 4">Belongs to the universal ribosomal protein uS19 family.</text>
</comment>
<dbReference type="GO" id="GO:0005763">
    <property type="term" value="C:mitochondrial small ribosomal subunit"/>
    <property type="evidence" value="ECO:0007669"/>
    <property type="project" value="TreeGrafter"/>
</dbReference>
<keyword evidence="7" id="KW-1185">Reference proteome</keyword>
<sequence>MPRSVWKGPYVAVNLLRDVIDLAKRHPAWWSQGRFQGVKAPEIINTDCRSSVILPDFLHCKFGVHNGKDYVPIDIKEAMIGHKLGEFSLTKKQPVHKTKDNSTGAKRINPKTEYLSFA</sequence>
<dbReference type="PRINTS" id="PR00975">
    <property type="entry name" value="RIBOSOMALS19"/>
</dbReference>
<dbReference type="SUPFAM" id="SSF54570">
    <property type="entry name" value="Ribosomal protein S19"/>
    <property type="match status" value="1"/>
</dbReference>
<keyword evidence="2 4" id="KW-0689">Ribosomal protein</keyword>
<feature type="region of interest" description="Disordered" evidence="5">
    <location>
        <begin position="93"/>
        <end position="118"/>
    </location>
</feature>
<dbReference type="PIRSF" id="PIRSF002144">
    <property type="entry name" value="Ribosomal_S19"/>
    <property type="match status" value="1"/>
</dbReference>
<dbReference type="InterPro" id="IPR002222">
    <property type="entry name" value="Ribosomal_uS19"/>
</dbReference>
<dbReference type="PANTHER" id="PTHR11880">
    <property type="entry name" value="RIBOSOMAL PROTEIN S19P FAMILY MEMBER"/>
    <property type="match status" value="1"/>
</dbReference>
<evidence type="ECO:0000256" key="1">
    <source>
        <dbReference type="ARBA" id="ARBA00007345"/>
    </source>
</evidence>
<evidence type="ECO:0000256" key="3">
    <source>
        <dbReference type="ARBA" id="ARBA00023274"/>
    </source>
</evidence>
<dbReference type="PANTHER" id="PTHR11880:SF8">
    <property type="entry name" value="SMALL RIBOSOMAL SUBUNIT PROTEIN US19M"/>
    <property type="match status" value="1"/>
</dbReference>
<dbReference type="AlphaFoldDB" id="A0A250XKY1"/>
<evidence type="ECO:0000256" key="4">
    <source>
        <dbReference type="RuleBase" id="RU003485"/>
    </source>
</evidence>
<dbReference type="GO" id="GO:0003723">
    <property type="term" value="F:RNA binding"/>
    <property type="evidence" value="ECO:0007669"/>
    <property type="project" value="InterPro"/>
</dbReference>
<dbReference type="GO" id="GO:0006412">
    <property type="term" value="P:translation"/>
    <property type="evidence" value="ECO:0007669"/>
    <property type="project" value="InterPro"/>
</dbReference>
<reference evidence="6 7" key="1">
    <citation type="submission" date="2017-08" db="EMBL/GenBank/DDBJ databases">
        <title>Acidophilic green algal genome provides insights into adaptation to an acidic environment.</title>
        <authorList>
            <person name="Hirooka S."/>
            <person name="Hirose Y."/>
            <person name="Kanesaki Y."/>
            <person name="Higuchi S."/>
            <person name="Fujiwara T."/>
            <person name="Onuma R."/>
            <person name="Era A."/>
            <person name="Ohbayashi R."/>
            <person name="Uzuka A."/>
            <person name="Nozaki H."/>
            <person name="Yoshikawa H."/>
            <person name="Miyagishima S.Y."/>
        </authorList>
    </citation>
    <scope>NUCLEOTIDE SEQUENCE [LARGE SCALE GENOMIC DNA]</scope>
    <source>
        <strain evidence="6 7">NIES-2499</strain>
    </source>
</reference>
<keyword evidence="3 4" id="KW-0687">Ribonucleoprotein</keyword>
<dbReference type="EMBL" id="BEGY01000099">
    <property type="protein sequence ID" value="GAX83450.1"/>
    <property type="molecule type" value="Genomic_DNA"/>
</dbReference>
<dbReference type="STRING" id="1157962.A0A250XKY1"/>
<gene>
    <name evidence="6" type="ORF">CEUSTIGMA_g10875.t1</name>
</gene>
<dbReference type="PROSITE" id="PS00323">
    <property type="entry name" value="RIBOSOMAL_S19"/>
    <property type="match status" value="1"/>
</dbReference>
<evidence type="ECO:0000313" key="6">
    <source>
        <dbReference type="EMBL" id="GAX83450.1"/>
    </source>
</evidence>
<dbReference type="Gene3D" id="3.30.860.10">
    <property type="entry name" value="30s Ribosomal Protein S19, Chain A"/>
    <property type="match status" value="1"/>
</dbReference>
<comment type="caution">
    <text evidence="6">The sequence shown here is derived from an EMBL/GenBank/DDBJ whole genome shotgun (WGS) entry which is preliminary data.</text>
</comment>
<dbReference type="Proteomes" id="UP000232323">
    <property type="component" value="Unassembled WGS sequence"/>
</dbReference>
<dbReference type="GO" id="GO:0000028">
    <property type="term" value="P:ribosomal small subunit assembly"/>
    <property type="evidence" value="ECO:0007669"/>
    <property type="project" value="TreeGrafter"/>
</dbReference>
<protein>
    <recommendedName>
        <fullName evidence="8">Ribosomal protein S19/S15</fullName>
    </recommendedName>
</protein>
<name>A0A250XKY1_9CHLO</name>
<dbReference type="Pfam" id="PF00203">
    <property type="entry name" value="Ribosomal_S19"/>
    <property type="match status" value="1"/>
</dbReference>
<organism evidence="6 7">
    <name type="scientific">Chlamydomonas eustigma</name>
    <dbReference type="NCBI Taxonomy" id="1157962"/>
    <lineage>
        <taxon>Eukaryota</taxon>
        <taxon>Viridiplantae</taxon>
        <taxon>Chlorophyta</taxon>
        <taxon>core chlorophytes</taxon>
        <taxon>Chlorophyceae</taxon>
        <taxon>CS clade</taxon>
        <taxon>Chlamydomonadales</taxon>
        <taxon>Chlamydomonadaceae</taxon>
        <taxon>Chlamydomonas</taxon>
    </lineage>
</organism>
<dbReference type="HAMAP" id="MF_00531">
    <property type="entry name" value="Ribosomal_uS19"/>
    <property type="match status" value="1"/>
</dbReference>
<accession>A0A250XKY1</accession>